<organism evidence="1 2">
    <name type="scientific">Parabacteroides distasonis</name>
    <dbReference type="NCBI Taxonomy" id="823"/>
    <lineage>
        <taxon>Bacteria</taxon>
        <taxon>Pseudomonadati</taxon>
        <taxon>Bacteroidota</taxon>
        <taxon>Bacteroidia</taxon>
        <taxon>Bacteroidales</taxon>
        <taxon>Tannerellaceae</taxon>
        <taxon>Parabacteroides</taxon>
    </lineage>
</organism>
<comment type="caution">
    <text evidence="1">The sequence shown here is derived from an EMBL/GenBank/DDBJ whole genome shotgun (WGS) entry which is preliminary data.</text>
</comment>
<dbReference type="EMBL" id="RAYI01000018">
    <property type="protein sequence ID" value="RLT73353.1"/>
    <property type="molecule type" value="Genomic_DNA"/>
</dbReference>
<dbReference type="AlphaFoldDB" id="A0A3L7ZSP5"/>
<gene>
    <name evidence="1" type="ORF">D7V78_10680</name>
</gene>
<accession>A0A3L7ZSP5</accession>
<evidence type="ECO:0000313" key="2">
    <source>
        <dbReference type="Proteomes" id="UP000278164"/>
    </source>
</evidence>
<proteinExistence type="predicted"/>
<name>A0A3L7ZSP5_PARDI</name>
<dbReference type="OrthoDB" id="1495172at2"/>
<dbReference type="RefSeq" id="WP_147442505.1">
    <property type="nucleotide sequence ID" value="NZ_QXXG01000004.1"/>
</dbReference>
<dbReference type="Proteomes" id="UP000278164">
    <property type="component" value="Unassembled WGS sequence"/>
</dbReference>
<evidence type="ECO:0000313" key="1">
    <source>
        <dbReference type="EMBL" id="RLT73353.1"/>
    </source>
</evidence>
<sequence length="215" mass="25833">METLIDQLRIQIDPIMQSEGFTFEKDSYIKVLDEAKGLYCEYQFEIRKKIGGDYYFLHIKINILHESISRFLNSININRIELDFCRLSKYMKRNMIKELQNSRVIATLSQWSDIDDLFRTKVTMWSCSIYDIQEIEDFKQQFLELFNKGNEWISKASDWDFLVKWNIDHRFYDRALCILKFLGDKEQFASIKESAIKQLQGKKQYLELLEEITIN</sequence>
<reference evidence="1 2" key="1">
    <citation type="submission" date="2018-09" db="EMBL/GenBank/DDBJ databases">
        <title>Murine metabolic-syndrome-specific gut microbial biobank.</title>
        <authorList>
            <person name="Liu C."/>
        </authorList>
    </citation>
    <scope>NUCLEOTIDE SEQUENCE [LARGE SCALE GENOMIC DNA]</scope>
    <source>
        <strain evidence="1 2">8-P5</strain>
    </source>
</reference>
<protein>
    <submittedName>
        <fullName evidence="1">Uncharacterized protein</fullName>
    </submittedName>
</protein>